<gene>
    <name evidence="4" type="primary">172</name>
    <name evidence="4" type="ORF">SEA_PUPPER_172</name>
</gene>
<dbReference type="InterPro" id="IPR017853">
    <property type="entry name" value="GH"/>
</dbReference>
<dbReference type="GO" id="GO:0003796">
    <property type="term" value="F:lysozyme activity"/>
    <property type="evidence" value="ECO:0007669"/>
    <property type="project" value="UniProtKB-EC"/>
</dbReference>
<evidence type="ECO:0000256" key="1">
    <source>
        <dbReference type="ARBA" id="ARBA00000632"/>
    </source>
</evidence>
<dbReference type="PANTHER" id="PTHR34135:SF2">
    <property type="entry name" value="LYSOZYME"/>
    <property type="match status" value="1"/>
</dbReference>
<dbReference type="PROSITE" id="PS51904">
    <property type="entry name" value="GLYCOSYL_HYDROL_F25_2"/>
    <property type="match status" value="1"/>
</dbReference>
<organism evidence="4 5">
    <name type="scientific">Gordonia phage Pupper</name>
    <dbReference type="NCBI Taxonomy" id="2571249"/>
    <lineage>
        <taxon>Viruses</taxon>
        <taxon>Duplodnaviria</taxon>
        <taxon>Heunggongvirae</taxon>
        <taxon>Uroviricota</taxon>
        <taxon>Caudoviricetes</taxon>
        <taxon>Puppervirus</taxon>
        <taxon>Puppervirus Pupper</taxon>
    </lineage>
</organism>
<keyword evidence="5" id="KW-1185">Reference proteome</keyword>
<evidence type="ECO:0000256" key="3">
    <source>
        <dbReference type="ARBA" id="ARBA00012732"/>
    </source>
</evidence>
<dbReference type="EMBL" id="MK977695">
    <property type="protein sequence ID" value="QDF18658.1"/>
    <property type="molecule type" value="Genomic_DNA"/>
</dbReference>
<dbReference type="GO" id="GO:0009253">
    <property type="term" value="P:peptidoglycan catabolic process"/>
    <property type="evidence" value="ECO:0007669"/>
    <property type="project" value="InterPro"/>
</dbReference>
<dbReference type="KEGG" id="vg:64766191"/>
<dbReference type="GeneID" id="64766191"/>
<proteinExistence type="inferred from homology"/>
<accession>A0A4Y6EIU7</accession>
<evidence type="ECO:0000313" key="5">
    <source>
        <dbReference type="Proteomes" id="UP000318375"/>
    </source>
</evidence>
<comment type="catalytic activity">
    <reaction evidence="1">
        <text>Hydrolysis of (1-&gt;4)-beta-linkages between N-acetylmuramic acid and N-acetyl-D-glucosamine residues in a peptidoglycan and between N-acetyl-D-glucosamine residues in chitodextrins.</text>
        <dbReference type="EC" id="3.2.1.17"/>
    </reaction>
</comment>
<sequence length="306" mass="34590">MTLFGIDVSNHQKAFDFARAKREGMVFATHKITEGDYYRDTFWSRAKSEMKREFPGLWGGYVFCRRASHPKREAELLASHAGSTDFPLQIDYEDTTGGGSYDDMVARYEAYRAVGFTQFLPIYLPRWFWQGRMGAPDLRDFPLPVWNSDYGQSRAGNYKTIYPGDDNGGWASFKGKPVALLQYTERGNVAGQSIDVNAFRGSMQDLQELFGGGKDMAVEHEILRQETGSLEVGKFPGHKTRRHEGSAQGSFTQTDLMREMDRELNSVFSLEGRPVDPSKGDTVVGHVLSLRAEVAELRKLIEEKLK</sequence>
<dbReference type="EC" id="3.2.1.17" evidence="3"/>
<dbReference type="Proteomes" id="UP000318375">
    <property type="component" value="Segment"/>
</dbReference>
<comment type="similarity">
    <text evidence="2">Belongs to the glycosyl hydrolase 25 family.</text>
</comment>
<evidence type="ECO:0000256" key="2">
    <source>
        <dbReference type="ARBA" id="ARBA00010646"/>
    </source>
</evidence>
<dbReference type="SUPFAM" id="SSF51445">
    <property type="entry name" value="(Trans)glycosidases"/>
    <property type="match status" value="1"/>
</dbReference>
<dbReference type="RefSeq" id="YP_010058960.1">
    <property type="nucleotide sequence ID" value="NC_054723.1"/>
</dbReference>
<dbReference type="Gene3D" id="3.20.20.80">
    <property type="entry name" value="Glycosidases"/>
    <property type="match status" value="1"/>
</dbReference>
<dbReference type="PANTHER" id="PTHR34135">
    <property type="entry name" value="LYSOZYME"/>
    <property type="match status" value="1"/>
</dbReference>
<dbReference type="GO" id="GO:0016998">
    <property type="term" value="P:cell wall macromolecule catabolic process"/>
    <property type="evidence" value="ECO:0007669"/>
    <property type="project" value="InterPro"/>
</dbReference>
<protein>
    <recommendedName>
        <fullName evidence="3">lysozyme</fullName>
        <ecNumber evidence="3">3.2.1.17</ecNumber>
    </recommendedName>
</protein>
<evidence type="ECO:0000313" key="4">
    <source>
        <dbReference type="EMBL" id="QDF18658.1"/>
    </source>
</evidence>
<dbReference type="GO" id="GO:0016052">
    <property type="term" value="P:carbohydrate catabolic process"/>
    <property type="evidence" value="ECO:0007669"/>
    <property type="project" value="TreeGrafter"/>
</dbReference>
<dbReference type="Pfam" id="PF01183">
    <property type="entry name" value="Glyco_hydro_25"/>
    <property type="match status" value="1"/>
</dbReference>
<dbReference type="InterPro" id="IPR002053">
    <property type="entry name" value="Glyco_hydro_25"/>
</dbReference>
<dbReference type="CDD" id="cd00599">
    <property type="entry name" value="GH25_muramidase"/>
    <property type="match status" value="1"/>
</dbReference>
<keyword evidence="4" id="KW-0378">Hydrolase</keyword>
<reference evidence="4 5" key="1">
    <citation type="submission" date="2019-05" db="EMBL/GenBank/DDBJ databases">
        <authorList>
            <person name="Pope W.H."/>
            <person name="Garlena R.A."/>
            <person name="Russell D.A."/>
            <person name="Jacobs-Sera D."/>
            <person name="Hatfull G.F."/>
        </authorList>
    </citation>
    <scope>NUCLEOTIDE SEQUENCE [LARGE SCALE GENOMIC DNA]</scope>
</reference>
<name>A0A4Y6EIU7_9CAUD</name>